<dbReference type="STRING" id="1442371.A0A0D2K7F7"/>
<name>A0A0D2K7F7_9EURO</name>
<organism evidence="1 2">
    <name type="scientific">Fonsecaea multimorphosa CBS 102226</name>
    <dbReference type="NCBI Taxonomy" id="1442371"/>
    <lineage>
        <taxon>Eukaryota</taxon>
        <taxon>Fungi</taxon>
        <taxon>Dikarya</taxon>
        <taxon>Ascomycota</taxon>
        <taxon>Pezizomycotina</taxon>
        <taxon>Eurotiomycetes</taxon>
        <taxon>Chaetothyriomycetidae</taxon>
        <taxon>Chaetothyriales</taxon>
        <taxon>Herpotrichiellaceae</taxon>
        <taxon>Fonsecaea</taxon>
    </lineage>
</organism>
<evidence type="ECO:0000313" key="1">
    <source>
        <dbReference type="EMBL" id="KIX92283.1"/>
    </source>
</evidence>
<evidence type="ECO:0000313" key="2">
    <source>
        <dbReference type="Proteomes" id="UP000053411"/>
    </source>
</evidence>
<dbReference type="EMBL" id="KN848107">
    <property type="protein sequence ID" value="KIX92283.1"/>
    <property type="molecule type" value="Genomic_DNA"/>
</dbReference>
<gene>
    <name evidence="1" type="ORF">Z520_12029</name>
</gene>
<sequence length="150" mass="16534">MGSVSSYPSQDLLQGDMPETKKGGPFAEIVESDILVNCIYLSELIPPFINKESLSSPKKQSPTLPVPGYENPPLCVISMDHLPSLLPREDSEAVSQALLPNLLQLKERKNAREWKQAEESFNEKVGTLPEAMRGAWKRITGTQPEVNGST</sequence>
<keyword evidence="2" id="KW-1185">Reference proteome</keyword>
<dbReference type="GeneID" id="27717775"/>
<reference evidence="1 2" key="1">
    <citation type="submission" date="2015-01" db="EMBL/GenBank/DDBJ databases">
        <title>The Genome Sequence of Fonsecaea multimorphosa CBS 102226.</title>
        <authorList>
            <consortium name="The Broad Institute Genomics Platform"/>
            <person name="Cuomo C."/>
            <person name="de Hoog S."/>
            <person name="Gorbushina A."/>
            <person name="Stielow B."/>
            <person name="Teixiera M."/>
            <person name="Abouelleil A."/>
            <person name="Chapman S.B."/>
            <person name="Priest M."/>
            <person name="Young S.K."/>
            <person name="Wortman J."/>
            <person name="Nusbaum C."/>
            <person name="Birren B."/>
        </authorList>
    </citation>
    <scope>NUCLEOTIDE SEQUENCE [LARGE SCALE GENOMIC DNA]</scope>
    <source>
        <strain evidence="1 2">CBS 102226</strain>
    </source>
</reference>
<dbReference type="AlphaFoldDB" id="A0A0D2K7F7"/>
<dbReference type="RefSeq" id="XP_016626406.1">
    <property type="nucleotide sequence ID" value="XM_016782516.1"/>
</dbReference>
<dbReference type="OrthoDB" id="265306at2759"/>
<proteinExistence type="predicted"/>
<dbReference type="Proteomes" id="UP000053411">
    <property type="component" value="Unassembled WGS sequence"/>
</dbReference>
<accession>A0A0D2K7F7</accession>
<dbReference type="VEuPathDB" id="FungiDB:Z520_12029"/>
<protein>
    <submittedName>
        <fullName evidence="1">Uncharacterized protein</fullName>
    </submittedName>
</protein>
<dbReference type="Gene3D" id="3.40.50.720">
    <property type="entry name" value="NAD(P)-binding Rossmann-like Domain"/>
    <property type="match status" value="2"/>
</dbReference>